<reference evidence="12 13" key="1">
    <citation type="submission" date="2018-09" db="EMBL/GenBank/DDBJ databases">
        <title>Genomic Encyclopedia of Archaeal and Bacterial Type Strains, Phase II (KMG-II): from individual species to whole genera.</title>
        <authorList>
            <person name="Goeker M."/>
        </authorList>
    </citation>
    <scope>NUCLEOTIDE SEQUENCE [LARGE SCALE GENOMIC DNA]</scope>
    <source>
        <strain evidence="12 13">DSM 16505</strain>
    </source>
</reference>
<evidence type="ECO:0000313" key="12">
    <source>
        <dbReference type="EMBL" id="RKF04872.1"/>
    </source>
</evidence>
<dbReference type="EMBL" id="RAQM01000006">
    <property type="protein sequence ID" value="RKF04872.1"/>
    <property type="molecule type" value="Genomic_DNA"/>
</dbReference>
<evidence type="ECO:0000256" key="5">
    <source>
        <dbReference type="ARBA" id="ARBA00022519"/>
    </source>
</evidence>
<keyword evidence="9" id="KW-0472">Membrane</keyword>
<dbReference type="SUPFAM" id="SSF74653">
    <property type="entry name" value="TolA/TonB C-terminal domain"/>
    <property type="match status" value="1"/>
</dbReference>
<evidence type="ECO:0000256" key="1">
    <source>
        <dbReference type="ARBA" id="ARBA00004383"/>
    </source>
</evidence>
<dbReference type="NCBIfam" id="TIGR01352">
    <property type="entry name" value="tonB_Cterm"/>
    <property type="match status" value="1"/>
</dbReference>
<protein>
    <submittedName>
        <fullName evidence="12">TonB family protein</fullName>
    </submittedName>
</protein>
<dbReference type="GO" id="GO:0031992">
    <property type="term" value="F:energy transducer activity"/>
    <property type="evidence" value="ECO:0007669"/>
    <property type="project" value="TreeGrafter"/>
</dbReference>
<evidence type="ECO:0000256" key="8">
    <source>
        <dbReference type="ARBA" id="ARBA00022989"/>
    </source>
</evidence>
<keyword evidence="5" id="KW-0997">Cell inner membrane</keyword>
<accession>A0A420E470</accession>
<sequence>MKKVIIFIFLVCLYATNVMAQREVCETPEENLDLNSITKCTIEPQSKNNKGTRQISVKVSANRRYLKKREIFKKKAVTTATELSGAGTAKVDDTQESTEIAKSLIIKNNIEDLTSKLSAEEIRKAEKFSTVDKIPLFTACEKAKKGDRLDCFNIEMVKHIQKHFRYPSQAVKESIQGEVWVRFIIDKNGQVKNIKTLGPTNGELLNNEAVRVVSQLPQFIPAIKQGGNTSVKYGFPIMFALDE</sequence>
<gene>
    <name evidence="12" type="ORF">C8N26_0266</name>
</gene>
<evidence type="ECO:0000256" key="7">
    <source>
        <dbReference type="ARBA" id="ARBA00022927"/>
    </source>
</evidence>
<comment type="similarity">
    <text evidence="2">Belongs to the TonB family.</text>
</comment>
<proteinExistence type="inferred from homology"/>
<keyword evidence="6" id="KW-0812">Transmembrane</keyword>
<name>A0A420E470_9FLAO</name>
<dbReference type="Gene3D" id="3.30.1150.10">
    <property type="match status" value="1"/>
</dbReference>
<comment type="caution">
    <text evidence="12">The sequence shown here is derived from an EMBL/GenBank/DDBJ whole genome shotgun (WGS) entry which is preliminary data.</text>
</comment>
<evidence type="ECO:0000313" key="13">
    <source>
        <dbReference type="Proteomes" id="UP000285780"/>
    </source>
</evidence>
<dbReference type="AlphaFoldDB" id="A0A420E470"/>
<dbReference type="PANTHER" id="PTHR33446">
    <property type="entry name" value="PROTEIN TONB-RELATED"/>
    <property type="match status" value="1"/>
</dbReference>
<evidence type="ECO:0000256" key="9">
    <source>
        <dbReference type="ARBA" id="ARBA00023136"/>
    </source>
</evidence>
<dbReference type="RefSeq" id="WP_147418467.1">
    <property type="nucleotide sequence ID" value="NZ_RAQM01000006.1"/>
</dbReference>
<dbReference type="InterPro" id="IPR006260">
    <property type="entry name" value="TonB/TolA_C"/>
</dbReference>
<dbReference type="GO" id="GO:0015031">
    <property type="term" value="P:protein transport"/>
    <property type="evidence" value="ECO:0007669"/>
    <property type="project" value="UniProtKB-KW"/>
</dbReference>
<feature type="domain" description="TonB C-terminal" evidence="11">
    <location>
        <begin position="151"/>
        <end position="243"/>
    </location>
</feature>
<evidence type="ECO:0000256" key="10">
    <source>
        <dbReference type="SAM" id="SignalP"/>
    </source>
</evidence>
<dbReference type="GO" id="GO:0055085">
    <property type="term" value="P:transmembrane transport"/>
    <property type="evidence" value="ECO:0007669"/>
    <property type="project" value="InterPro"/>
</dbReference>
<dbReference type="InterPro" id="IPR037682">
    <property type="entry name" value="TonB_C"/>
</dbReference>
<dbReference type="GO" id="GO:0098797">
    <property type="term" value="C:plasma membrane protein complex"/>
    <property type="evidence" value="ECO:0007669"/>
    <property type="project" value="TreeGrafter"/>
</dbReference>
<keyword evidence="3" id="KW-0813">Transport</keyword>
<dbReference type="InterPro" id="IPR051045">
    <property type="entry name" value="TonB-dependent_transducer"/>
</dbReference>
<evidence type="ECO:0000256" key="2">
    <source>
        <dbReference type="ARBA" id="ARBA00006555"/>
    </source>
</evidence>
<comment type="subcellular location">
    <subcellularLocation>
        <location evidence="1">Cell inner membrane</location>
        <topology evidence="1">Single-pass membrane protein</topology>
        <orientation evidence="1">Periplasmic side</orientation>
    </subcellularLocation>
</comment>
<feature type="signal peptide" evidence="10">
    <location>
        <begin position="1"/>
        <end position="20"/>
    </location>
</feature>
<organism evidence="12 13">
    <name type="scientific">Tenacibaculum lutimaris</name>
    <dbReference type="NCBI Taxonomy" id="285258"/>
    <lineage>
        <taxon>Bacteria</taxon>
        <taxon>Pseudomonadati</taxon>
        <taxon>Bacteroidota</taxon>
        <taxon>Flavobacteriia</taxon>
        <taxon>Flavobacteriales</taxon>
        <taxon>Flavobacteriaceae</taxon>
        <taxon>Tenacibaculum</taxon>
    </lineage>
</organism>
<evidence type="ECO:0000256" key="3">
    <source>
        <dbReference type="ARBA" id="ARBA00022448"/>
    </source>
</evidence>
<evidence type="ECO:0000256" key="6">
    <source>
        <dbReference type="ARBA" id="ARBA00022692"/>
    </source>
</evidence>
<keyword evidence="13" id="KW-1185">Reference proteome</keyword>
<evidence type="ECO:0000256" key="4">
    <source>
        <dbReference type="ARBA" id="ARBA00022475"/>
    </source>
</evidence>
<keyword evidence="8" id="KW-1133">Transmembrane helix</keyword>
<keyword evidence="7" id="KW-0653">Protein transport</keyword>
<dbReference type="Pfam" id="PF03544">
    <property type="entry name" value="TonB_C"/>
    <property type="match status" value="1"/>
</dbReference>
<evidence type="ECO:0000259" key="11">
    <source>
        <dbReference type="PROSITE" id="PS52015"/>
    </source>
</evidence>
<dbReference type="PANTHER" id="PTHR33446:SF2">
    <property type="entry name" value="PROTEIN TONB"/>
    <property type="match status" value="1"/>
</dbReference>
<dbReference type="Proteomes" id="UP000285780">
    <property type="component" value="Unassembled WGS sequence"/>
</dbReference>
<feature type="chain" id="PRO_5019169781" evidence="10">
    <location>
        <begin position="21"/>
        <end position="243"/>
    </location>
</feature>
<dbReference type="PROSITE" id="PS52015">
    <property type="entry name" value="TONB_CTD"/>
    <property type="match status" value="1"/>
</dbReference>
<keyword evidence="10" id="KW-0732">Signal</keyword>
<keyword evidence="4" id="KW-1003">Cell membrane</keyword>